<keyword evidence="2" id="KW-0472">Membrane</keyword>
<dbReference type="EMBL" id="RRYP01003747">
    <property type="protein sequence ID" value="TNV83528.1"/>
    <property type="molecule type" value="Genomic_DNA"/>
</dbReference>
<feature type="region of interest" description="Disordered" evidence="1">
    <location>
        <begin position="571"/>
        <end position="629"/>
    </location>
</feature>
<evidence type="ECO:0000256" key="1">
    <source>
        <dbReference type="SAM" id="MobiDB-lite"/>
    </source>
</evidence>
<comment type="caution">
    <text evidence="4">The sequence shown here is derived from an EMBL/GenBank/DDBJ whole genome shotgun (WGS) entry which is preliminary data.</text>
</comment>
<dbReference type="Proteomes" id="UP000785679">
    <property type="component" value="Unassembled WGS sequence"/>
</dbReference>
<feature type="chain" id="PRO_5035258992" evidence="3">
    <location>
        <begin position="35"/>
        <end position="781"/>
    </location>
</feature>
<evidence type="ECO:0000256" key="3">
    <source>
        <dbReference type="SAM" id="SignalP"/>
    </source>
</evidence>
<protein>
    <submittedName>
        <fullName evidence="4">Uncharacterized protein</fullName>
    </submittedName>
</protein>
<feature type="signal peptide" evidence="3">
    <location>
        <begin position="1"/>
        <end position="34"/>
    </location>
</feature>
<evidence type="ECO:0000256" key="2">
    <source>
        <dbReference type="SAM" id="Phobius"/>
    </source>
</evidence>
<feature type="compositionally biased region" description="Basic and acidic residues" evidence="1">
    <location>
        <begin position="668"/>
        <end position="681"/>
    </location>
</feature>
<keyword evidence="5" id="KW-1185">Reference proteome</keyword>
<feature type="compositionally biased region" description="Basic and acidic residues" evidence="1">
    <location>
        <begin position="734"/>
        <end position="746"/>
    </location>
</feature>
<keyword evidence="3" id="KW-0732">Signal</keyword>
<name>A0A8J8NXT2_HALGN</name>
<evidence type="ECO:0000313" key="5">
    <source>
        <dbReference type="Proteomes" id="UP000785679"/>
    </source>
</evidence>
<gene>
    <name evidence="4" type="ORF">FGO68_gene15349</name>
</gene>
<accession>A0A8J8NXT2</accession>
<feature type="region of interest" description="Disordered" evidence="1">
    <location>
        <begin position="654"/>
        <end position="751"/>
    </location>
</feature>
<feature type="compositionally biased region" description="Polar residues" evidence="1">
    <location>
        <begin position="658"/>
        <end position="667"/>
    </location>
</feature>
<feature type="compositionally biased region" description="Polar residues" evidence="1">
    <location>
        <begin position="597"/>
        <end position="629"/>
    </location>
</feature>
<keyword evidence="2" id="KW-1133">Transmembrane helix</keyword>
<feature type="transmembrane region" description="Helical" evidence="2">
    <location>
        <begin position="518"/>
        <end position="540"/>
    </location>
</feature>
<sequence length="781" mass="86627">MRDRLGLKRNTSPFSSVCTIALLCTALALHNTHAHTTAPTQRGCSRMMSGGALLSEREYSVGEFEFKLLPSLSPGIVTVVGLANDGSKHADPYIQIVTEADRYGMDTLAVQMGGVSGLEEINYTYNMSNANFSSGNTLNSTAFYYKWLRAFNDSSNFIELYMSEDHSTYVKVFSTVDLDQSTDGTSVSQFLSAFPLRFNIHAAAWYSNTQQSDNEHMAHSASFPPQHSELSYFKYTDAAGNVEEEFTLESEGPEYLMPQTIGNSMPTWASDNMYTQLMSSNVEYVRAVSDPQTPGMIKLTVNYGILSKTPSSYYLAYDHEDENLSITQQNDDTLITVPLSHVLADEGQMLLSTLDVTPTSATYTFALCAKIESQSNPGIVEEWPVNISIVQLNSEPYSSISTVQGLNFTNINKCYQVTLNVTIASGTRLDMQSGYAALVLDFSPLVQSTSLNALPSDIQATLSKLTLATTQCLNEEAFRFPGQLTDEEMVPEVVYVDKVQYKETVEDEEEKQEYTTAAVVWSIFFVILLLLVPATCYMFLKTRKQVGVENEDLKKLEERVAIKRGKLGENQLLIEKNTPTPTPTPKPQATQMKTPMNGPTPTPNKDLSPYSDATNTHINNKSSVTGGFTSHHQRDFSAIKLQGVGNQSLMVNPIVPDQSLNNSGQTNSRHDHTQRPLDISRKSGYTPQERIDEEDSDGIKSIRHSKHSSEDEQAQDFARRQPYRPGQQQNSAGKDLESPDTQHHQDSLLGKGNFVTVKNAVASAEALAPQNQVEEDEYEEY</sequence>
<keyword evidence="2" id="KW-0812">Transmembrane</keyword>
<proteinExistence type="predicted"/>
<dbReference type="AlphaFoldDB" id="A0A8J8NXT2"/>
<reference evidence="4" key="1">
    <citation type="submission" date="2019-06" db="EMBL/GenBank/DDBJ databases">
        <authorList>
            <person name="Zheng W."/>
        </authorList>
    </citation>
    <scope>NUCLEOTIDE SEQUENCE</scope>
    <source>
        <strain evidence="4">QDHG01</strain>
    </source>
</reference>
<dbReference type="OrthoDB" id="10672518at2759"/>
<evidence type="ECO:0000313" key="4">
    <source>
        <dbReference type="EMBL" id="TNV83528.1"/>
    </source>
</evidence>
<organism evidence="4 5">
    <name type="scientific">Halteria grandinella</name>
    <dbReference type="NCBI Taxonomy" id="5974"/>
    <lineage>
        <taxon>Eukaryota</taxon>
        <taxon>Sar</taxon>
        <taxon>Alveolata</taxon>
        <taxon>Ciliophora</taxon>
        <taxon>Intramacronucleata</taxon>
        <taxon>Spirotrichea</taxon>
        <taxon>Stichotrichia</taxon>
        <taxon>Sporadotrichida</taxon>
        <taxon>Halteriidae</taxon>
        <taxon>Halteria</taxon>
    </lineage>
</organism>